<protein>
    <recommendedName>
        <fullName evidence="9">Mitochondrial import inner membrane translocase subunit TIM22</fullName>
    </recommendedName>
</protein>
<dbReference type="EMBL" id="BDSP01000182">
    <property type="protein sequence ID" value="GAX22306.1"/>
    <property type="molecule type" value="Genomic_DNA"/>
</dbReference>
<dbReference type="GO" id="GO:0008320">
    <property type="term" value="F:protein transmembrane transporter activity"/>
    <property type="evidence" value="ECO:0007669"/>
    <property type="project" value="TreeGrafter"/>
</dbReference>
<dbReference type="GO" id="GO:0005744">
    <property type="term" value="C:TIM23 mitochondrial import inner membrane translocase complex"/>
    <property type="evidence" value="ECO:0007669"/>
    <property type="project" value="TreeGrafter"/>
</dbReference>
<proteinExistence type="predicted"/>
<feature type="chain" id="PRO_5013346342" description="Mitochondrial import inner membrane translocase subunit TIM22" evidence="6">
    <location>
        <begin position="24"/>
        <end position="234"/>
    </location>
</feature>
<keyword evidence="3" id="KW-1133">Transmembrane helix</keyword>
<evidence type="ECO:0000256" key="6">
    <source>
        <dbReference type="SAM" id="SignalP"/>
    </source>
</evidence>
<dbReference type="PANTHER" id="PTHR15371:SF0">
    <property type="entry name" value="SD19278P"/>
    <property type="match status" value="1"/>
</dbReference>
<feature type="region of interest" description="Disordered" evidence="5">
    <location>
        <begin position="38"/>
        <end position="66"/>
    </location>
</feature>
<evidence type="ECO:0000313" key="8">
    <source>
        <dbReference type="Proteomes" id="UP000198406"/>
    </source>
</evidence>
<reference evidence="7 8" key="1">
    <citation type="journal article" date="2015" name="Plant Cell">
        <title>Oil accumulation by the oleaginous diatom Fistulifera solaris as revealed by the genome and transcriptome.</title>
        <authorList>
            <person name="Tanaka T."/>
            <person name="Maeda Y."/>
            <person name="Veluchamy A."/>
            <person name="Tanaka M."/>
            <person name="Abida H."/>
            <person name="Marechal E."/>
            <person name="Bowler C."/>
            <person name="Muto M."/>
            <person name="Sunaga Y."/>
            <person name="Tanaka M."/>
            <person name="Yoshino T."/>
            <person name="Taniguchi T."/>
            <person name="Fukuda Y."/>
            <person name="Nemoto M."/>
            <person name="Matsumoto M."/>
            <person name="Wong P.S."/>
            <person name="Aburatani S."/>
            <person name="Fujibuchi W."/>
        </authorList>
    </citation>
    <scope>NUCLEOTIDE SEQUENCE [LARGE SCALE GENOMIC DNA]</scope>
    <source>
        <strain evidence="7 8">JPCC DA0580</strain>
    </source>
</reference>
<feature type="signal peptide" evidence="6">
    <location>
        <begin position="1"/>
        <end position="23"/>
    </location>
</feature>
<evidence type="ECO:0000256" key="2">
    <source>
        <dbReference type="ARBA" id="ARBA00022692"/>
    </source>
</evidence>
<dbReference type="PANTHER" id="PTHR15371">
    <property type="entry name" value="TIM23"/>
    <property type="match status" value="1"/>
</dbReference>
<comment type="caution">
    <text evidence="7">The sequence shown here is derived from an EMBL/GenBank/DDBJ whole genome shotgun (WGS) entry which is preliminary data.</text>
</comment>
<keyword evidence="2" id="KW-0812">Transmembrane</keyword>
<dbReference type="InterPro" id="IPR045238">
    <property type="entry name" value="Tim23-like"/>
</dbReference>
<dbReference type="Pfam" id="PF02466">
    <property type="entry name" value="Tim17"/>
    <property type="match status" value="1"/>
</dbReference>
<evidence type="ECO:0000256" key="3">
    <source>
        <dbReference type="ARBA" id="ARBA00022989"/>
    </source>
</evidence>
<evidence type="ECO:0008006" key="9">
    <source>
        <dbReference type="Google" id="ProtNLM"/>
    </source>
</evidence>
<evidence type="ECO:0000313" key="7">
    <source>
        <dbReference type="EMBL" id="GAX22306.1"/>
    </source>
</evidence>
<keyword evidence="4" id="KW-0472">Membrane</keyword>
<evidence type="ECO:0000256" key="5">
    <source>
        <dbReference type="SAM" id="MobiDB-lite"/>
    </source>
</evidence>
<dbReference type="GO" id="GO:0030150">
    <property type="term" value="P:protein import into mitochondrial matrix"/>
    <property type="evidence" value="ECO:0007669"/>
    <property type="project" value="TreeGrafter"/>
</dbReference>
<accession>A0A1Z5K7W1</accession>
<keyword evidence="8" id="KW-1185">Reference proteome</keyword>
<gene>
    <name evidence="7" type="ORF">FisN_3Hh489</name>
</gene>
<evidence type="ECO:0000256" key="4">
    <source>
        <dbReference type="ARBA" id="ARBA00023136"/>
    </source>
</evidence>
<organism evidence="7 8">
    <name type="scientific">Fistulifera solaris</name>
    <name type="common">Oleaginous diatom</name>
    <dbReference type="NCBI Taxonomy" id="1519565"/>
    <lineage>
        <taxon>Eukaryota</taxon>
        <taxon>Sar</taxon>
        <taxon>Stramenopiles</taxon>
        <taxon>Ochrophyta</taxon>
        <taxon>Bacillariophyta</taxon>
        <taxon>Bacillariophyceae</taxon>
        <taxon>Bacillariophycidae</taxon>
        <taxon>Naviculales</taxon>
        <taxon>Naviculaceae</taxon>
        <taxon>Fistulifera</taxon>
    </lineage>
</organism>
<keyword evidence="6" id="KW-0732">Signal</keyword>
<name>A0A1Z5K7W1_FISSO</name>
<evidence type="ECO:0000256" key="1">
    <source>
        <dbReference type="ARBA" id="ARBA00004141"/>
    </source>
</evidence>
<dbReference type="OrthoDB" id="41475at2759"/>
<dbReference type="InParanoid" id="A0A1Z5K7W1"/>
<dbReference type="Proteomes" id="UP000198406">
    <property type="component" value="Unassembled WGS sequence"/>
</dbReference>
<comment type="subcellular location">
    <subcellularLocation>
        <location evidence="1">Membrane</location>
        <topology evidence="1">Multi-pass membrane protein</topology>
    </subcellularLocation>
</comment>
<sequence>MKFRCPSLLLIVVCLLATQTAFARTLYPVAVTGYHRRRSAPGHHRSSVLPVSRRTTRQSQERAVPEVVDAPQSGVHHSAELGLVGRIVAGAVEVAVSTGLEYVSGFLGGYTLGTVTDVPRLLFRTTSQPTFLKETSSRFVRMHGKALKWAKTWGGISAAFGGFNVLIKVVRGGKEDDWNSILSSTAAGVFFARKEGPQGMLRAAVLYGGLMYVIHGGTFSRRDPSRYVEEPIDF</sequence>
<dbReference type="AlphaFoldDB" id="A0A1Z5K7W1"/>